<name>A0A251X8C7_9GAMM</name>
<reference evidence="1 2" key="1">
    <citation type="submission" date="2016-12" db="EMBL/GenBank/DDBJ databases">
        <title>Thioflexothrix psekupsii D3 genome sequencing and assembly.</title>
        <authorList>
            <person name="Fomenkov A."/>
            <person name="Vincze T."/>
            <person name="Grabovich M."/>
            <person name="Anton B.P."/>
            <person name="Dubinina G."/>
            <person name="Orlova M."/>
            <person name="Belousova E."/>
            <person name="Roberts R.J."/>
        </authorList>
    </citation>
    <scope>NUCLEOTIDE SEQUENCE [LARGE SCALE GENOMIC DNA]</scope>
    <source>
        <strain evidence="1">D3</strain>
    </source>
</reference>
<organism evidence="1 2">
    <name type="scientific">Thioflexithrix psekupsensis</name>
    <dbReference type="NCBI Taxonomy" id="1570016"/>
    <lineage>
        <taxon>Bacteria</taxon>
        <taxon>Pseudomonadati</taxon>
        <taxon>Pseudomonadota</taxon>
        <taxon>Gammaproteobacteria</taxon>
        <taxon>Thiotrichales</taxon>
        <taxon>Thioflexithrix</taxon>
    </lineage>
</organism>
<protein>
    <submittedName>
        <fullName evidence="1">Uncharacterized protein</fullName>
    </submittedName>
</protein>
<dbReference type="Proteomes" id="UP000194798">
    <property type="component" value="Unassembled WGS sequence"/>
</dbReference>
<proteinExistence type="predicted"/>
<evidence type="ECO:0000313" key="1">
    <source>
        <dbReference type="EMBL" id="OUD14256.1"/>
    </source>
</evidence>
<dbReference type="AlphaFoldDB" id="A0A251X8C7"/>
<keyword evidence="2" id="KW-1185">Reference proteome</keyword>
<gene>
    <name evidence="1" type="ORF">TPSD3_07985</name>
</gene>
<dbReference type="EMBL" id="MSLT01000012">
    <property type="protein sequence ID" value="OUD14256.1"/>
    <property type="molecule type" value="Genomic_DNA"/>
</dbReference>
<sequence>MILIETTTLFKFLDEMGLIDSDVAEYDHYSTEFGSNLDSFIDVALSVDTALFLDTQSISNTDDFTPDN</sequence>
<evidence type="ECO:0000313" key="2">
    <source>
        <dbReference type="Proteomes" id="UP000194798"/>
    </source>
</evidence>
<accession>A0A251X8C7</accession>
<comment type="caution">
    <text evidence="1">The sequence shown here is derived from an EMBL/GenBank/DDBJ whole genome shotgun (WGS) entry which is preliminary data.</text>
</comment>